<protein>
    <recommendedName>
        <fullName evidence="3">MORN repeat protein</fullName>
    </recommendedName>
</protein>
<proteinExistence type="predicted"/>
<gene>
    <name evidence="1" type="ORF">T190423A01A_40076</name>
</gene>
<sequence>MEIIDLNEIDFEINEHDFFTFLKYKGKPFTGKVKDGRQITQFKNGNANGDSFEYNKTGQIIQHDVYLNGSSIRSKEWYSNGQLLLDSELGRVWNSKGKLVKDNEHWLYNNLKPKTKGNYFKEGIIYLAPNGEIVAEQKYINPEKDITKYNDTSLAKWYYEILVNPCPELSPEIYFTNSNTRFIWGWIWNIFKNDKQKATQILSKLTKHENLKIAEDAKEMLNDIKKTNFNYIKAKWL</sequence>
<comment type="caution">
    <text evidence="1">The sequence shown here is derived from an EMBL/GenBank/DDBJ whole genome shotgun (WGS) entry which is preliminary data.</text>
</comment>
<accession>A0ABM9PD77</accession>
<evidence type="ECO:0000313" key="1">
    <source>
        <dbReference type="EMBL" id="CAL2103483.1"/>
    </source>
</evidence>
<evidence type="ECO:0008006" key="3">
    <source>
        <dbReference type="Google" id="ProtNLM"/>
    </source>
</evidence>
<organism evidence="1 2">
    <name type="scientific">Tenacibaculum polynesiense</name>
    <dbReference type="NCBI Taxonomy" id="3137857"/>
    <lineage>
        <taxon>Bacteria</taxon>
        <taxon>Pseudomonadati</taxon>
        <taxon>Bacteroidota</taxon>
        <taxon>Flavobacteriia</taxon>
        <taxon>Flavobacteriales</taxon>
        <taxon>Flavobacteriaceae</taxon>
        <taxon>Tenacibaculum</taxon>
    </lineage>
</organism>
<keyword evidence="2" id="KW-1185">Reference proteome</keyword>
<dbReference type="RefSeq" id="WP_348717689.1">
    <property type="nucleotide sequence ID" value="NZ_CAXJIO010000013.1"/>
</dbReference>
<dbReference type="Proteomes" id="UP001497527">
    <property type="component" value="Unassembled WGS sequence"/>
</dbReference>
<reference evidence="1 2" key="1">
    <citation type="submission" date="2024-05" db="EMBL/GenBank/DDBJ databases">
        <authorList>
            <person name="Duchaud E."/>
        </authorList>
    </citation>
    <scope>NUCLEOTIDE SEQUENCE [LARGE SCALE GENOMIC DNA]</scope>
    <source>
        <strain evidence="1">Ena-SAMPLE-TAB-13-05-2024-13:56:06:370-140308</strain>
    </source>
</reference>
<dbReference type="EMBL" id="CAXJIO010000013">
    <property type="protein sequence ID" value="CAL2103483.1"/>
    <property type="molecule type" value="Genomic_DNA"/>
</dbReference>
<name>A0ABM9PD77_9FLAO</name>
<evidence type="ECO:0000313" key="2">
    <source>
        <dbReference type="Proteomes" id="UP001497527"/>
    </source>
</evidence>